<dbReference type="GO" id="GO:0005901">
    <property type="term" value="C:caveola"/>
    <property type="evidence" value="ECO:0007669"/>
    <property type="project" value="UniProtKB-SubCell"/>
</dbReference>
<dbReference type="PANTHER" id="PTHR13806:SF31">
    <property type="entry name" value="FLOTILLIN-LIKE PROTEIN 1-RELATED"/>
    <property type="match status" value="1"/>
</dbReference>
<protein>
    <recommendedName>
        <fullName evidence="5">Flotillin-like</fullName>
    </recommendedName>
</protein>
<organism evidence="8 9">
    <name type="scientific">Malus baccata</name>
    <name type="common">Siberian crab apple</name>
    <name type="synonym">Pyrus baccata</name>
    <dbReference type="NCBI Taxonomy" id="106549"/>
    <lineage>
        <taxon>Eukaryota</taxon>
        <taxon>Viridiplantae</taxon>
        <taxon>Streptophyta</taxon>
        <taxon>Embryophyta</taxon>
        <taxon>Tracheophyta</taxon>
        <taxon>Spermatophyta</taxon>
        <taxon>Magnoliopsida</taxon>
        <taxon>eudicotyledons</taxon>
        <taxon>Gunneridae</taxon>
        <taxon>Pentapetalae</taxon>
        <taxon>rosids</taxon>
        <taxon>fabids</taxon>
        <taxon>Rosales</taxon>
        <taxon>Rosaceae</taxon>
        <taxon>Amygdaloideae</taxon>
        <taxon>Maleae</taxon>
        <taxon>Malus</taxon>
    </lineage>
</organism>
<comment type="similarity">
    <text evidence="1 5">Belongs to the band 7/mec-2 family. Flotillin subfamily.</text>
</comment>
<dbReference type="CDD" id="cd03399">
    <property type="entry name" value="SPFH_flotillin"/>
    <property type="match status" value="1"/>
</dbReference>
<evidence type="ECO:0000256" key="2">
    <source>
        <dbReference type="ARBA" id="ARBA00022475"/>
    </source>
</evidence>
<dbReference type="EMBL" id="VIEB01000338">
    <property type="protein sequence ID" value="TQD94731.1"/>
    <property type="molecule type" value="Genomic_DNA"/>
</dbReference>
<dbReference type="Proteomes" id="UP000315295">
    <property type="component" value="Unassembled WGS sequence"/>
</dbReference>
<keyword evidence="3 6" id="KW-0175">Coiled coil</keyword>
<feature type="domain" description="Band 7" evidence="7">
    <location>
        <begin position="5"/>
        <end position="185"/>
    </location>
</feature>
<dbReference type="STRING" id="106549.A0A540M7K0"/>
<dbReference type="InterPro" id="IPR027705">
    <property type="entry name" value="Flotillin_fam"/>
</dbReference>
<evidence type="ECO:0000313" key="9">
    <source>
        <dbReference type="Proteomes" id="UP000315295"/>
    </source>
</evidence>
<gene>
    <name evidence="8" type="ORF">C1H46_019674</name>
</gene>
<evidence type="ECO:0000313" key="8">
    <source>
        <dbReference type="EMBL" id="TQD94731.1"/>
    </source>
</evidence>
<keyword evidence="4 5" id="KW-0472">Membrane</keyword>
<dbReference type="AlphaFoldDB" id="A0A540M7K0"/>
<dbReference type="InterPro" id="IPR001107">
    <property type="entry name" value="Band_7"/>
</dbReference>
<evidence type="ECO:0000256" key="4">
    <source>
        <dbReference type="ARBA" id="ARBA00023136"/>
    </source>
</evidence>
<dbReference type="PANTHER" id="PTHR13806">
    <property type="entry name" value="FLOTILLIN-RELATED"/>
    <property type="match status" value="1"/>
</dbReference>
<evidence type="ECO:0000256" key="6">
    <source>
        <dbReference type="SAM" id="Coils"/>
    </source>
</evidence>
<keyword evidence="2 5" id="KW-1003">Cell membrane</keyword>
<dbReference type="Pfam" id="PF01145">
    <property type="entry name" value="Band_7"/>
    <property type="match status" value="1"/>
</dbReference>
<evidence type="ECO:0000256" key="3">
    <source>
        <dbReference type="ARBA" id="ARBA00023054"/>
    </source>
</evidence>
<evidence type="ECO:0000256" key="1">
    <source>
        <dbReference type="ARBA" id="ARBA00007161"/>
    </source>
</evidence>
<evidence type="ECO:0000259" key="7">
    <source>
        <dbReference type="Pfam" id="PF01145"/>
    </source>
</evidence>
<dbReference type="Gene3D" id="3.30.479.30">
    <property type="entry name" value="Band 7 domain"/>
    <property type="match status" value="1"/>
</dbReference>
<dbReference type="InterPro" id="IPR036013">
    <property type="entry name" value="Band_7/SPFH_dom_sf"/>
</dbReference>
<evidence type="ECO:0000256" key="5">
    <source>
        <dbReference type="RuleBase" id="RU366054"/>
    </source>
</evidence>
<name>A0A540M7K0_MALBA</name>
<accession>A0A540M7K0</accession>
<keyword evidence="9" id="KW-1185">Reference proteome</keyword>
<dbReference type="SUPFAM" id="SSF117892">
    <property type="entry name" value="Band 7/SPFH domain"/>
    <property type="match status" value="1"/>
</dbReference>
<comment type="subcellular location">
    <subcellularLocation>
        <location evidence="5">Cell membrane</location>
        <topology evidence="5">Lipid-anchor</topology>
    </subcellularLocation>
    <subcellularLocation>
        <location evidence="5">Membrane</location>
        <location evidence="5">Caveola</location>
    </subcellularLocation>
</comment>
<comment type="caution">
    <text evidence="8">The sequence shown here is derived from an EMBL/GenBank/DDBJ whole genome shotgun (WGS) entry which is preliminary data.</text>
</comment>
<reference evidence="8 9" key="1">
    <citation type="journal article" date="2019" name="G3 (Bethesda)">
        <title>Sequencing of a Wild Apple (Malus baccata) Genome Unravels the Differences Between Cultivated and Wild Apple Species Regarding Disease Resistance and Cold Tolerance.</title>
        <authorList>
            <person name="Chen X."/>
        </authorList>
    </citation>
    <scope>NUCLEOTIDE SEQUENCE [LARGE SCALE GENOMIC DNA]</scope>
    <source>
        <strain evidence="9">cv. Shandingzi</strain>
        <tissue evidence="8">Leaves</tissue>
    </source>
</reference>
<proteinExistence type="inferred from homology"/>
<sequence length="683" mass="75361">MWYKVANASEYLVITGVGIEDIKLAKKAWIMPGQTCTVFDMTPVNYSFQVQAMSSEMLPFTLPAVFTIGPRTDDMPSLHKYAKLLCRQDQLSNNVRDLVLGIIEGETRVLAASMTMEDVFKMTKEFKEQVFDKVQLELNQFGLWIYNANVKQLVDAPGQEYFSYLGQKIQMEAANKARVDVAEAKKNGEIGSKERQGLTLQNAAKINAETKIFRTKREAEEKMEGIRTRTQVKVFENMREAEVAEANADLMKKKAGWTKEAHVAEVEASKAVALREAELQKEVERMNALTRKEKLTAELLTEANVEYETKVQSANSEFYKEQKATDAVLYQREKEAEAQKATAEAQLYARQQAADGDFYASKKATEAELYARQQAADAKCYARKKEAEGLMALGHAQGAYLLSLLDPVGGNYAAIRDFMMIKSGMLQEVAKINAEAVRGLKPKISIWTNGCGEGGDGGANGAMKEIAGVYKALPPLFNTVHEQTGVQSANSEFYKEQKAADAILYQREKEAEAQKATAEAQLFARQQAADGDFYAKKKATEAELYARQQAADAECYAKQKEAEGLMALGQAQGAYLRSLWDALGGNYAAMRDYMMINSGMFQEIAKINAEAVRGLQPKISIWTNNGGEGGDGGANGAMKEIAGVYKALPPLFNTVHEQTGMKPPAWMGTLSNCPSTNSTLDSN</sequence>
<feature type="coiled-coil region" evidence="6">
    <location>
        <begin position="297"/>
        <end position="351"/>
    </location>
</feature>